<dbReference type="EMBL" id="CAJOBF010003847">
    <property type="protein sequence ID" value="CAF4112035.1"/>
    <property type="molecule type" value="Genomic_DNA"/>
</dbReference>
<keyword evidence="4 6" id="KW-0472">Membrane</keyword>
<evidence type="ECO:0000313" key="9">
    <source>
        <dbReference type="EMBL" id="CAF4112035.1"/>
    </source>
</evidence>
<dbReference type="GO" id="GO:0016020">
    <property type="term" value="C:membrane"/>
    <property type="evidence" value="ECO:0007669"/>
    <property type="project" value="UniProtKB-SubCell"/>
</dbReference>
<feature type="transmembrane region" description="Helical" evidence="6">
    <location>
        <begin position="508"/>
        <end position="530"/>
    </location>
</feature>
<feature type="domain" description="RyR/IP3R Homology associated" evidence="8">
    <location>
        <begin position="19"/>
        <end position="126"/>
    </location>
</feature>
<keyword evidence="5" id="KW-0175">Coiled coil</keyword>
<name>A0A819VNE1_9BILA</name>
<dbReference type="Pfam" id="PF08454">
    <property type="entry name" value="RIH_assoc"/>
    <property type="match status" value="1"/>
</dbReference>
<feature type="transmembrane region" description="Helical" evidence="6">
    <location>
        <begin position="651"/>
        <end position="674"/>
    </location>
</feature>
<dbReference type="GO" id="GO:0006816">
    <property type="term" value="P:calcium ion transport"/>
    <property type="evidence" value="ECO:0007669"/>
    <property type="project" value="InterPro"/>
</dbReference>
<sequence length="829" mass="96030">MKSYILRSQNRRPKLVFELRIMQPILRFLQLLCENHNPEFQNYLRLQTKHKTNYNLVCETLKFLDSICGSQTGLLGLLGNYINEDNVDLINQALITLTEYCQGPCRDNQDSIVNHESNGIDIIIAIVLNDITPLNQKNYDLVLELKDNASKLLLAVMESRDDSTNAERILRNITPVSQLLDVGCQIYARGKEQDTESKENTNDEIIHDEESNDDTSNVAKTVGHNMYILTYQLARHNRELEMLMKQRTLDDEALSYYHKHTAEIEIIRQDRSIEPIVFPVPQLCEFLTNEKKQKVFLTCEQDEQGSKVKDFFEKFSEIFEEMKWQRKLRHQPTLYWFSSQMSLWSDISFNFAVLINILVAVFYPFNKGLKDLDSRSSAAIWGGLLMTLITILIKPNATSMRMFFVAGILRSIYSVGLGPTLWLMGTIQVLNKGIFLVSFMGNNGTFSKSRYENLTNFQLVYHVGYLLLCVLGLCLHEFFYSLLLLDVVYREDTLWNVIQCVVRNAKSVILTAVFAVIIIYLFAICGYLFIQDDFLMEVNIKAMPTDDQTLNVTSNTKTNLLTTIIPTANDNEYCTKDNCTNDKTTGHMRPVSQISNVLPEEDADNELLERACDTLFMCIVTTLNKGLRNGGGIGDVLRQPSSREPLYFFRVIYDMMFFFIVIIITLNLIFGVIIDNFADLRTEKQRNDEILRNTCFICALDRKSFDNKHVTFEDHIRKVHNMWNYVYFMVLIHVKDPTEYTGPESYVHEMIEQRNLDWFPRMRTSSLDTQEDKNKEDQDNRILKIQMENANDAIKTLTMELNELQKLVTESRTQKHRMNFLPNAPLPAS</sequence>
<organism evidence="9 10">
    <name type="scientific">Rotaria magnacalcarata</name>
    <dbReference type="NCBI Taxonomy" id="392030"/>
    <lineage>
        <taxon>Eukaryota</taxon>
        <taxon>Metazoa</taxon>
        <taxon>Spiralia</taxon>
        <taxon>Gnathifera</taxon>
        <taxon>Rotifera</taxon>
        <taxon>Eurotatoria</taxon>
        <taxon>Bdelloidea</taxon>
        <taxon>Philodinida</taxon>
        <taxon>Philodinidae</taxon>
        <taxon>Rotaria</taxon>
    </lineage>
</organism>
<feature type="coiled-coil region" evidence="5">
    <location>
        <begin position="773"/>
        <end position="814"/>
    </location>
</feature>
<keyword evidence="3 6" id="KW-1133">Transmembrane helix</keyword>
<dbReference type="InterPro" id="IPR016024">
    <property type="entry name" value="ARM-type_fold"/>
</dbReference>
<protein>
    <submittedName>
        <fullName evidence="9">Uncharacterized protein</fullName>
    </submittedName>
</protein>
<evidence type="ECO:0000256" key="5">
    <source>
        <dbReference type="SAM" id="Coils"/>
    </source>
</evidence>
<dbReference type="Gene3D" id="1.10.287.70">
    <property type="match status" value="1"/>
</dbReference>
<proteinExistence type="predicted"/>
<evidence type="ECO:0000256" key="6">
    <source>
        <dbReference type="SAM" id="Phobius"/>
    </source>
</evidence>
<evidence type="ECO:0000256" key="1">
    <source>
        <dbReference type="ARBA" id="ARBA00004141"/>
    </source>
</evidence>
<comment type="subcellular location">
    <subcellularLocation>
        <location evidence="1">Membrane</location>
        <topology evidence="1">Multi-pass membrane protein</topology>
    </subcellularLocation>
</comment>
<keyword evidence="2 6" id="KW-0812">Transmembrane</keyword>
<dbReference type="Proteomes" id="UP000663842">
    <property type="component" value="Unassembled WGS sequence"/>
</dbReference>
<dbReference type="PANTHER" id="PTHR45816:SF4">
    <property type="entry name" value="RYR_IP3R HOMOLOGY ASSOCIATED DOMAIN-CONTAINING PROTEIN"/>
    <property type="match status" value="1"/>
</dbReference>
<evidence type="ECO:0000256" key="4">
    <source>
        <dbReference type="ARBA" id="ARBA00023136"/>
    </source>
</evidence>
<feature type="transmembrane region" description="Helical" evidence="6">
    <location>
        <begin position="414"/>
        <end position="439"/>
    </location>
</feature>
<dbReference type="AlphaFoldDB" id="A0A819VNE1"/>
<gene>
    <name evidence="9" type="ORF">UXM345_LOCUS22889</name>
</gene>
<feature type="transmembrane region" description="Helical" evidence="6">
    <location>
        <begin position="459"/>
        <end position="487"/>
    </location>
</feature>
<comment type="caution">
    <text evidence="9">The sequence shown here is derived from an EMBL/GenBank/DDBJ whole genome shotgun (WGS) entry which is preliminary data.</text>
</comment>
<feature type="transmembrane region" description="Helical" evidence="6">
    <location>
        <begin position="347"/>
        <end position="365"/>
    </location>
</feature>
<dbReference type="PANTHER" id="PTHR45816">
    <property type="entry name" value="MIR DOMAIN-CONTAINING PROTEIN"/>
    <property type="match status" value="1"/>
</dbReference>
<dbReference type="InterPro" id="IPR005821">
    <property type="entry name" value="Ion_trans_dom"/>
</dbReference>
<evidence type="ECO:0000313" key="10">
    <source>
        <dbReference type="Proteomes" id="UP000663842"/>
    </source>
</evidence>
<dbReference type="InterPro" id="IPR015925">
    <property type="entry name" value="Ryanodine_IP3_receptor"/>
</dbReference>
<dbReference type="InterPro" id="IPR013662">
    <property type="entry name" value="RIH_assoc-dom"/>
</dbReference>
<evidence type="ECO:0000259" key="7">
    <source>
        <dbReference type="Pfam" id="PF00520"/>
    </source>
</evidence>
<accession>A0A819VNE1</accession>
<feature type="transmembrane region" description="Helical" evidence="6">
    <location>
        <begin position="377"/>
        <end position="393"/>
    </location>
</feature>
<evidence type="ECO:0000256" key="2">
    <source>
        <dbReference type="ARBA" id="ARBA00022692"/>
    </source>
</evidence>
<evidence type="ECO:0000259" key="8">
    <source>
        <dbReference type="Pfam" id="PF08454"/>
    </source>
</evidence>
<dbReference type="Pfam" id="PF00520">
    <property type="entry name" value="Ion_trans"/>
    <property type="match status" value="1"/>
</dbReference>
<feature type="domain" description="Ion transport" evidence="7">
    <location>
        <begin position="466"/>
        <end position="684"/>
    </location>
</feature>
<reference evidence="9" key="1">
    <citation type="submission" date="2021-02" db="EMBL/GenBank/DDBJ databases">
        <authorList>
            <person name="Nowell W R."/>
        </authorList>
    </citation>
    <scope>NUCLEOTIDE SEQUENCE</scope>
</reference>
<dbReference type="GO" id="GO:0005216">
    <property type="term" value="F:monoatomic ion channel activity"/>
    <property type="evidence" value="ECO:0007669"/>
    <property type="project" value="InterPro"/>
</dbReference>
<evidence type="ECO:0000256" key="3">
    <source>
        <dbReference type="ARBA" id="ARBA00022989"/>
    </source>
</evidence>
<dbReference type="SUPFAM" id="SSF48371">
    <property type="entry name" value="ARM repeat"/>
    <property type="match status" value="1"/>
</dbReference>